<comment type="domain">
    <text evidence="10">The twin CX3C motif contains 4 conserved Cys residues that form 2 disulfide bonds in the mitochondrial intermembrane space.</text>
</comment>
<keyword evidence="5 10" id="KW-0653">Protein transport</keyword>
<evidence type="ECO:0000259" key="11">
    <source>
        <dbReference type="Pfam" id="PF02953"/>
    </source>
</evidence>
<keyword evidence="6 10" id="KW-0811">Translocation</keyword>
<keyword evidence="13" id="KW-1185">Reference proteome</keyword>
<dbReference type="GO" id="GO:0015031">
    <property type="term" value="P:protein transport"/>
    <property type="evidence" value="ECO:0007669"/>
    <property type="project" value="UniProtKB-KW"/>
</dbReference>
<keyword evidence="7 10" id="KW-0496">Mitochondrion</keyword>
<comment type="similarity">
    <text evidence="1 10">Belongs to the small Tim family.</text>
</comment>
<evidence type="ECO:0000256" key="5">
    <source>
        <dbReference type="ARBA" id="ARBA00022927"/>
    </source>
</evidence>
<comment type="subcellular location">
    <subcellularLocation>
        <location evidence="10">Mitochondrion inner membrane</location>
        <topology evidence="10">Peripheral membrane protein</topology>
        <orientation evidence="10">Intermembrane side</orientation>
    </subcellularLocation>
</comment>
<dbReference type="Proteomes" id="UP000078541">
    <property type="component" value="Unassembled WGS sequence"/>
</dbReference>
<dbReference type="GO" id="GO:0005743">
    <property type="term" value="C:mitochondrial inner membrane"/>
    <property type="evidence" value="ECO:0007669"/>
    <property type="project" value="UniProtKB-SubCell"/>
</dbReference>
<keyword evidence="4" id="KW-0862">Zinc</keyword>
<evidence type="ECO:0000256" key="7">
    <source>
        <dbReference type="ARBA" id="ARBA00023128"/>
    </source>
</evidence>
<reference evidence="12 13" key="1">
    <citation type="submission" date="2016-03" db="EMBL/GenBank/DDBJ databases">
        <title>Trachymyrmex septentrionalis WGS genome.</title>
        <authorList>
            <person name="Nygaard S."/>
            <person name="Hu H."/>
            <person name="Boomsma J."/>
            <person name="Zhang G."/>
        </authorList>
    </citation>
    <scope>NUCLEOTIDE SEQUENCE [LARGE SCALE GENOMIC DNA]</scope>
    <source>
        <strain evidence="12">Tsep2-gDNA-1</strain>
        <tissue evidence="12">Whole body</tissue>
    </source>
</reference>
<keyword evidence="10" id="KW-0999">Mitochondrion inner membrane</keyword>
<keyword evidence="8 10" id="KW-1015">Disulfide bond</keyword>
<comment type="function">
    <text evidence="10">Mitochondrial intermembrane chaperone that participates in the import and insertion of some multi-pass transmembrane proteins into the mitochondrial inner membrane. Also required for the transfer of beta-barrel precursors from the TOM complex to the sorting and assembly machinery (SAM complex) of the outer membrane. Acts as a chaperone-like protein that protects the hydrophobic precursors from aggregation and guide them through the mitochondrial intermembrane space.</text>
</comment>
<feature type="domain" description="Tim10-like" evidence="11">
    <location>
        <begin position="74"/>
        <end position="121"/>
    </location>
</feature>
<evidence type="ECO:0000256" key="1">
    <source>
        <dbReference type="ARBA" id="ARBA00006720"/>
    </source>
</evidence>
<evidence type="ECO:0000313" key="13">
    <source>
        <dbReference type="Proteomes" id="UP000078541"/>
    </source>
</evidence>
<evidence type="ECO:0000256" key="6">
    <source>
        <dbReference type="ARBA" id="ARBA00023010"/>
    </source>
</evidence>
<keyword evidence="9 10" id="KW-0143">Chaperone</keyword>
<evidence type="ECO:0000256" key="2">
    <source>
        <dbReference type="ARBA" id="ARBA00022448"/>
    </source>
</evidence>
<evidence type="ECO:0000256" key="8">
    <source>
        <dbReference type="ARBA" id="ARBA00023157"/>
    </source>
</evidence>
<evidence type="ECO:0000256" key="9">
    <source>
        <dbReference type="ARBA" id="ARBA00023186"/>
    </source>
</evidence>
<name>A0A195FUD5_9HYME</name>
<keyword evidence="3" id="KW-0479">Metal-binding</keyword>
<gene>
    <name evidence="12" type="ORF">ALC56_01754</name>
</gene>
<dbReference type="InterPro" id="IPR004217">
    <property type="entry name" value="Tim10-like"/>
</dbReference>
<dbReference type="InterPro" id="IPR035427">
    <property type="entry name" value="Tim10-like_dom_sf"/>
</dbReference>
<dbReference type="GO" id="GO:0042719">
    <property type="term" value="C:mitochondrial intermembrane space chaperone complex"/>
    <property type="evidence" value="ECO:0007669"/>
    <property type="project" value="UniProtKB-ARBA"/>
</dbReference>
<evidence type="ECO:0000256" key="3">
    <source>
        <dbReference type="ARBA" id="ARBA00022723"/>
    </source>
</evidence>
<dbReference type="FunFam" id="1.10.287.810:FF:000001">
    <property type="entry name" value="mitochondrial import inner membrane translocase subunit TIM13"/>
    <property type="match status" value="1"/>
</dbReference>
<organism evidence="12 13">
    <name type="scientific">Trachymyrmex septentrionalis</name>
    <dbReference type="NCBI Taxonomy" id="34720"/>
    <lineage>
        <taxon>Eukaryota</taxon>
        <taxon>Metazoa</taxon>
        <taxon>Ecdysozoa</taxon>
        <taxon>Arthropoda</taxon>
        <taxon>Hexapoda</taxon>
        <taxon>Insecta</taxon>
        <taxon>Pterygota</taxon>
        <taxon>Neoptera</taxon>
        <taxon>Endopterygota</taxon>
        <taxon>Hymenoptera</taxon>
        <taxon>Apocrita</taxon>
        <taxon>Aculeata</taxon>
        <taxon>Formicoidea</taxon>
        <taxon>Formicidae</taxon>
        <taxon>Myrmicinae</taxon>
        <taxon>Trachymyrmex</taxon>
    </lineage>
</organism>
<dbReference type="EMBL" id="KQ981276">
    <property type="protein sequence ID" value="KYN43494.1"/>
    <property type="molecule type" value="Genomic_DNA"/>
</dbReference>
<protein>
    <recommendedName>
        <fullName evidence="10">Mitochondrial import inner membrane translocase subunit</fullName>
    </recommendedName>
</protein>
<accession>A0A195FUD5</accession>
<dbReference type="STRING" id="34720.A0A195FUD5"/>
<dbReference type="Pfam" id="PF02953">
    <property type="entry name" value="zf-Tim10_DDP"/>
    <property type="match status" value="1"/>
</dbReference>
<sequence length="130" mass="15321">MQKTQFFIALKLSSFVPKKEHLREVLLFYFNLKKSAASHRLLVKTYFRSFNNDFDVKSALNQSKKFEDGKLEALYKMTEKCFKKCIGKPGTSLDSSEQKCIAMCMDRYLDSFNLVSKSYSERLQKERNRM</sequence>
<dbReference type="GO" id="GO:0046872">
    <property type="term" value="F:metal ion binding"/>
    <property type="evidence" value="ECO:0007669"/>
    <property type="project" value="UniProtKB-KW"/>
</dbReference>
<dbReference type="Gene3D" id="1.10.10.1450">
    <property type="match status" value="1"/>
</dbReference>
<dbReference type="SUPFAM" id="SSF144122">
    <property type="entry name" value="Tim10-like"/>
    <property type="match status" value="1"/>
</dbReference>
<evidence type="ECO:0000256" key="4">
    <source>
        <dbReference type="ARBA" id="ARBA00022833"/>
    </source>
</evidence>
<dbReference type="AlphaFoldDB" id="A0A195FUD5"/>
<dbReference type="GO" id="GO:0045039">
    <property type="term" value="P:protein insertion into mitochondrial inner membrane"/>
    <property type="evidence" value="ECO:0007669"/>
    <property type="project" value="UniProtKB-ARBA"/>
</dbReference>
<dbReference type="Gene3D" id="1.10.287.810">
    <property type="entry name" value="Mitochondrial import inner membrane translocase subunit tim13 like domains"/>
    <property type="match status" value="1"/>
</dbReference>
<keyword evidence="10" id="KW-0472">Membrane</keyword>
<evidence type="ECO:0000313" key="12">
    <source>
        <dbReference type="EMBL" id="KYN43494.1"/>
    </source>
</evidence>
<comment type="subunit">
    <text evidence="10">Heterohexamer.</text>
</comment>
<keyword evidence="2 10" id="KW-0813">Transport</keyword>
<proteinExistence type="inferred from homology"/>
<evidence type="ECO:0000256" key="10">
    <source>
        <dbReference type="RuleBase" id="RU367043"/>
    </source>
</evidence>